<dbReference type="CDD" id="cd00165">
    <property type="entry name" value="S4"/>
    <property type="match status" value="1"/>
</dbReference>
<gene>
    <name evidence="5" type="ORF">MNBD_ALPHA09-1399</name>
</gene>
<dbReference type="AlphaFoldDB" id="A0A3B0U2X7"/>
<keyword evidence="2 5" id="KW-0413">Isomerase</keyword>
<dbReference type="EMBL" id="UOEM01000064">
    <property type="protein sequence ID" value="VAW13736.1"/>
    <property type="molecule type" value="Genomic_DNA"/>
</dbReference>
<comment type="similarity">
    <text evidence="1">Belongs to the pseudouridine synthase RluA family.</text>
</comment>
<protein>
    <submittedName>
        <fullName evidence="5">Ribosomal large subunit pseudouridine synthase C</fullName>
        <ecNumber evidence="5">5.4.99.24</ecNumber>
    </submittedName>
</protein>
<feature type="region of interest" description="Disordered" evidence="3">
    <location>
        <begin position="63"/>
        <end position="82"/>
    </location>
</feature>
<dbReference type="Gene3D" id="3.30.2350.10">
    <property type="entry name" value="Pseudouridine synthase"/>
    <property type="match status" value="1"/>
</dbReference>
<evidence type="ECO:0000313" key="5">
    <source>
        <dbReference type="EMBL" id="VAW13736.1"/>
    </source>
</evidence>
<dbReference type="InterPro" id="IPR036986">
    <property type="entry name" value="S4_RNA-bd_sf"/>
</dbReference>
<sequence>MSGVTHARVVRDEAGMRLDRWFKARFPGLAFGHLQKLLRKGHIRVDGKRAKSDTRLAIGQDVRIPPLGSETGDRPAGPKSDLPPADEAFIRALVIHKDDTVIAINKPPGLAVQGGPGIDTHVDGLLDGLRYRADQRPRLVHRLDRETGGVLLIARTRLAAAALGKALKKRTARKTYWALVHGVPRPAEGRISTYLKPQPGQFEGRMMRARHGDTHAQHAETLYRVVEQVGSKFSWVALSPVTGRKHQLRVHMAGIGHPIIGDPLYFDVQNWEPPGGIENRLHLHARAISIPHPDGGRLEVVADLGPRMAATWALFEFDAGRRDTGVGEPEERRR</sequence>
<dbReference type="SUPFAM" id="SSF55174">
    <property type="entry name" value="Alpha-L RNA-binding motif"/>
    <property type="match status" value="1"/>
</dbReference>
<dbReference type="SUPFAM" id="SSF55120">
    <property type="entry name" value="Pseudouridine synthase"/>
    <property type="match status" value="1"/>
</dbReference>
<proteinExistence type="inferred from homology"/>
<name>A0A3B0U2X7_9ZZZZ</name>
<evidence type="ECO:0000256" key="1">
    <source>
        <dbReference type="ARBA" id="ARBA00010876"/>
    </source>
</evidence>
<evidence type="ECO:0000259" key="4">
    <source>
        <dbReference type="Pfam" id="PF00849"/>
    </source>
</evidence>
<evidence type="ECO:0000256" key="2">
    <source>
        <dbReference type="ARBA" id="ARBA00023235"/>
    </source>
</evidence>
<dbReference type="GO" id="GO:0003723">
    <property type="term" value="F:RNA binding"/>
    <property type="evidence" value="ECO:0007669"/>
    <property type="project" value="InterPro"/>
</dbReference>
<dbReference type="InterPro" id="IPR006145">
    <property type="entry name" value="PsdUridine_synth_RsuA/RluA"/>
</dbReference>
<feature type="domain" description="Pseudouridine synthase RsuA/RluA-like" evidence="4">
    <location>
        <begin position="101"/>
        <end position="253"/>
    </location>
</feature>
<dbReference type="PROSITE" id="PS50889">
    <property type="entry name" value="S4"/>
    <property type="match status" value="1"/>
</dbReference>
<dbReference type="PANTHER" id="PTHR21600">
    <property type="entry name" value="MITOCHONDRIAL RNA PSEUDOURIDINE SYNTHASE"/>
    <property type="match status" value="1"/>
</dbReference>
<dbReference type="Gene3D" id="3.10.290.10">
    <property type="entry name" value="RNA-binding S4 domain"/>
    <property type="match status" value="1"/>
</dbReference>
<accession>A0A3B0U2X7</accession>
<dbReference type="Pfam" id="PF00849">
    <property type="entry name" value="PseudoU_synth_2"/>
    <property type="match status" value="1"/>
</dbReference>
<dbReference type="PANTHER" id="PTHR21600:SF44">
    <property type="entry name" value="RIBOSOMAL LARGE SUBUNIT PSEUDOURIDINE SYNTHASE D"/>
    <property type="match status" value="1"/>
</dbReference>
<evidence type="ECO:0000256" key="3">
    <source>
        <dbReference type="SAM" id="MobiDB-lite"/>
    </source>
</evidence>
<dbReference type="GO" id="GO:0160141">
    <property type="term" value="F:23S rRNA pseudouridine(955/2504/2580) synthase activity"/>
    <property type="evidence" value="ECO:0007669"/>
    <property type="project" value="UniProtKB-EC"/>
</dbReference>
<reference evidence="5" key="1">
    <citation type="submission" date="2018-06" db="EMBL/GenBank/DDBJ databases">
        <authorList>
            <person name="Zhirakovskaya E."/>
        </authorList>
    </citation>
    <scope>NUCLEOTIDE SEQUENCE</scope>
</reference>
<dbReference type="InterPro" id="IPR050188">
    <property type="entry name" value="RluA_PseudoU_synthase"/>
</dbReference>
<dbReference type="NCBIfam" id="TIGR00005">
    <property type="entry name" value="rluA_subfam"/>
    <property type="match status" value="1"/>
</dbReference>
<dbReference type="CDD" id="cd02869">
    <property type="entry name" value="PseudoU_synth_RluA_like"/>
    <property type="match status" value="1"/>
</dbReference>
<dbReference type="EC" id="5.4.99.24" evidence="5"/>
<dbReference type="InterPro" id="IPR006225">
    <property type="entry name" value="PsdUridine_synth_RluC/D"/>
</dbReference>
<dbReference type="GO" id="GO:0000455">
    <property type="term" value="P:enzyme-directed rRNA pseudouridine synthesis"/>
    <property type="evidence" value="ECO:0007669"/>
    <property type="project" value="TreeGrafter"/>
</dbReference>
<dbReference type="InterPro" id="IPR020103">
    <property type="entry name" value="PsdUridine_synth_cat_dom_sf"/>
</dbReference>
<organism evidence="5">
    <name type="scientific">hydrothermal vent metagenome</name>
    <dbReference type="NCBI Taxonomy" id="652676"/>
    <lineage>
        <taxon>unclassified sequences</taxon>
        <taxon>metagenomes</taxon>
        <taxon>ecological metagenomes</taxon>
    </lineage>
</organism>